<proteinExistence type="predicted"/>
<protein>
    <submittedName>
        <fullName evidence="1">Uncharacterized protein</fullName>
    </submittedName>
</protein>
<sequence length="54" mass="5808">MAQAIRIPERRATRDLDQLTADGLLTVASDGNPRALRSYLLSLADGEPKQTPGS</sequence>
<dbReference type="RefSeq" id="WP_225994521.1">
    <property type="nucleotide sequence ID" value="NZ_JBEOZM010000017.1"/>
</dbReference>
<reference evidence="1 2" key="1">
    <citation type="submission" date="2024-06" db="EMBL/GenBank/DDBJ databases">
        <title>The Natural Products Discovery Center: Release of the First 8490 Sequenced Strains for Exploring Actinobacteria Biosynthetic Diversity.</title>
        <authorList>
            <person name="Kalkreuter E."/>
            <person name="Kautsar S.A."/>
            <person name="Yang D."/>
            <person name="Bader C.D."/>
            <person name="Teijaro C.N."/>
            <person name="Fluegel L."/>
            <person name="Davis C.M."/>
            <person name="Simpson J.R."/>
            <person name="Lauterbach L."/>
            <person name="Steele A.D."/>
            <person name="Gui C."/>
            <person name="Meng S."/>
            <person name="Li G."/>
            <person name="Viehrig K."/>
            <person name="Ye F."/>
            <person name="Su P."/>
            <person name="Kiefer A.F."/>
            <person name="Nichols A."/>
            <person name="Cepeda A.J."/>
            <person name="Yan W."/>
            <person name="Fan B."/>
            <person name="Jiang Y."/>
            <person name="Adhikari A."/>
            <person name="Zheng C.-J."/>
            <person name="Schuster L."/>
            <person name="Cowan T.M."/>
            <person name="Smanski M.J."/>
            <person name="Chevrette M.G."/>
            <person name="De Carvalho L.P.S."/>
            <person name="Shen B."/>
        </authorList>
    </citation>
    <scope>NUCLEOTIDE SEQUENCE [LARGE SCALE GENOMIC DNA]</scope>
    <source>
        <strain evidence="1 2">NPDC001694</strain>
    </source>
</reference>
<dbReference type="EMBL" id="JBEOZM010000017">
    <property type="protein sequence ID" value="MER6271617.1"/>
    <property type="molecule type" value="Genomic_DNA"/>
</dbReference>
<keyword evidence="2" id="KW-1185">Reference proteome</keyword>
<accession>A0ABV1TPX9</accession>
<gene>
    <name evidence="1" type="ORF">ABT211_30640</name>
</gene>
<name>A0ABV1TPX9_9ACTN</name>
<dbReference type="Proteomes" id="UP001490365">
    <property type="component" value="Unassembled WGS sequence"/>
</dbReference>
<evidence type="ECO:0000313" key="2">
    <source>
        <dbReference type="Proteomes" id="UP001490365"/>
    </source>
</evidence>
<evidence type="ECO:0000313" key="1">
    <source>
        <dbReference type="EMBL" id="MER6271617.1"/>
    </source>
</evidence>
<organism evidence="1 2">
    <name type="scientific">Streptomyces sp. 900105755</name>
    <dbReference type="NCBI Taxonomy" id="3154389"/>
    <lineage>
        <taxon>Bacteria</taxon>
        <taxon>Bacillati</taxon>
        <taxon>Actinomycetota</taxon>
        <taxon>Actinomycetes</taxon>
        <taxon>Kitasatosporales</taxon>
        <taxon>Streptomycetaceae</taxon>
        <taxon>Streptomyces</taxon>
    </lineage>
</organism>
<comment type="caution">
    <text evidence="1">The sequence shown here is derived from an EMBL/GenBank/DDBJ whole genome shotgun (WGS) entry which is preliminary data.</text>
</comment>